<evidence type="ECO:0000256" key="4">
    <source>
        <dbReference type="ARBA" id="ARBA00022793"/>
    </source>
</evidence>
<dbReference type="NCBIfam" id="TIGR00163">
    <property type="entry name" value="PS_decarb"/>
    <property type="match status" value="1"/>
</dbReference>
<dbReference type="Proteomes" id="UP000239663">
    <property type="component" value="Unassembled WGS sequence"/>
</dbReference>
<dbReference type="PANTHER" id="PTHR10067">
    <property type="entry name" value="PHOSPHATIDYLSERINE DECARBOXYLASE"/>
    <property type="match status" value="1"/>
</dbReference>
<evidence type="ECO:0000256" key="1">
    <source>
        <dbReference type="ARBA" id="ARBA00005189"/>
    </source>
</evidence>
<feature type="chain" id="PRO_5023557006" description="Phosphatidylserine decarboxylase beta chain" evidence="12">
    <location>
        <begin position="1"/>
        <end position="225"/>
    </location>
</feature>
<keyword evidence="9 12" id="KW-0456">Lyase</keyword>
<comment type="catalytic activity">
    <reaction evidence="12">
        <text>a 1,2-diacyl-sn-glycero-3-phospho-L-serine + H(+) = a 1,2-diacyl-sn-glycero-3-phosphoethanolamine + CO2</text>
        <dbReference type="Rhea" id="RHEA:20828"/>
        <dbReference type="ChEBI" id="CHEBI:15378"/>
        <dbReference type="ChEBI" id="CHEBI:16526"/>
        <dbReference type="ChEBI" id="CHEBI:57262"/>
        <dbReference type="ChEBI" id="CHEBI:64612"/>
        <dbReference type="EC" id="4.1.1.65"/>
    </reaction>
</comment>
<dbReference type="EMBL" id="PKOZ01000001">
    <property type="protein sequence ID" value="PQD96430.1"/>
    <property type="molecule type" value="Genomic_DNA"/>
</dbReference>
<comment type="pathway">
    <text evidence="1">Lipid metabolism.</text>
</comment>
<feature type="modified residue" description="Pyruvic acid (Ser); by autocatalysis" evidence="12">
    <location>
        <position position="226"/>
    </location>
</feature>
<feature type="active site" description="Charge relay system; for autoendoproteolytic cleavage activity" evidence="12">
    <location>
        <position position="142"/>
    </location>
</feature>
<dbReference type="GO" id="GO:0005886">
    <property type="term" value="C:plasma membrane"/>
    <property type="evidence" value="ECO:0007669"/>
    <property type="project" value="UniProtKB-SubCell"/>
</dbReference>
<evidence type="ECO:0000256" key="10">
    <source>
        <dbReference type="ARBA" id="ARBA00023264"/>
    </source>
</evidence>
<comment type="caution">
    <text evidence="13">The sequence shown here is derived from an EMBL/GenBank/DDBJ whole genome shotgun (WGS) entry which is preliminary data.</text>
</comment>
<feature type="active site" description="Charge relay system; for autoendoproteolytic cleavage activity" evidence="12">
    <location>
        <position position="86"/>
    </location>
</feature>
<comment type="similarity">
    <text evidence="12">Belongs to the phosphatidylserine decarboxylase family. PSD-B subfamily. Prokaryotic type I sub-subfamily.</text>
</comment>
<sequence>MKEKLYQSLIELTNGRWSSSLLRRFALSPASKRIVPSFAKQYKINVEEMDKPLEAYESLHDFFTRNLKSGARRFDGEIDMIASPVDAVLEDMGSIQEDATFQVKGKVYSIEEMLGGKKEAERYLGGQYMVLYLSPSHYHRIHSPVDGTVIRKQTLGSKSYPVNRWGMTLGKSPLSKNYREITEIEYEGGRLALIKVGAMFVNTIERTHTGDTLHKGEEIGYFSFGSTVVLLFEKGRFAAAQVKTPVPVWAGEILGTYR</sequence>
<dbReference type="NCBIfam" id="NF002853">
    <property type="entry name" value="PRK03140.1"/>
    <property type="match status" value="1"/>
</dbReference>
<feature type="site" description="Cleavage (non-hydrolytic); by autocatalysis" evidence="12">
    <location>
        <begin position="225"/>
        <end position="226"/>
    </location>
</feature>
<evidence type="ECO:0000256" key="6">
    <source>
        <dbReference type="ARBA" id="ARBA00023136"/>
    </source>
</evidence>
<feature type="chain" id="PRO_5023557007" description="Phosphatidylserine decarboxylase alpha chain" evidence="12">
    <location>
        <begin position="226"/>
        <end position="258"/>
    </location>
</feature>
<dbReference type="HAMAP" id="MF_00662">
    <property type="entry name" value="PS_decarb_PSD_B_type1"/>
    <property type="match status" value="1"/>
</dbReference>
<comment type="function">
    <text evidence="12">Catalyzes the formation of phosphatidylethanolamine (PtdEtn) from phosphatidylserine (PtdSer).</text>
</comment>
<comment type="subunit">
    <text evidence="12">Heterodimer of a large membrane-associated beta subunit and a small pyruvoyl-containing alpha subunit.</text>
</comment>
<dbReference type="AlphaFoldDB" id="A0A2S7N386"/>
<dbReference type="Pfam" id="PF02666">
    <property type="entry name" value="PS_Dcarbxylase"/>
    <property type="match status" value="1"/>
</dbReference>
<keyword evidence="10 12" id="KW-1208">Phospholipid metabolism</keyword>
<evidence type="ECO:0000256" key="2">
    <source>
        <dbReference type="ARBA" id="ARBA00022475"/>
    </source>
</evidence>
<dbReference type="UniPathway" id="UPA00558">
    <property type="reaction ID" value="UER00616"/>
</dbReference>
<comment type="pathway">
    <text evidence="12">Phospholipid metabolism; phosphatidylethanolamine biosynthesis; phosphatidylethanolamine from CDP-diacylglycerol: step 2/2.</text>
</comment>
<feature type="active site" description="Charge relay system; for autoendoproteolytic cleavage activity" evidence="12">
    <location>
        <position position="226"/>
    </location>
</feature>
<evidence type="ECO:0000256" key="8">
    <source>
        <dbReference type="ARBA" id="ARBA00023209"/>
    </source>
</evidence>
<name>A0A2S7N386_9BACI</name>
<dbReference type="InterPro" id="IPR003817">
    <property type="entry name" value="PS_Dcarbxylase"/>
</dbReference>
<evidence type="ECO:0000313" key="14">
    <source>
        <dbReference type="Proteomes" id="UP000239663"/>
    </source>
</evidence>
<dbReference type="EC" id="4.1.1.65" evidence="12"/>
<evidence type="ECO:0000256" key="11">
    <source>
        <dbReference type="ARBA" id="ARBA00023317"/>
    </source>
</evidence>
<proteinExistence type="inferred from homology"/>
<organism evidence="13 14">
    <name type="scientific">Pradoshia eiseniae</name>
    <dbReference type="NCBI Taxonomy" id="2064768"/>
    <lineage>
        <taxon>Bacteria</taxon>
        <taxon>Bacillati</taxon>
        <taxon>Bacillota</taxon>
        <taxon>Bacilli</taxon>
        <taxon>Bacillales</taxon>
        <taxon>Bacillaceae</taxon>
        <taxon>Pradoshia</taxon>
    </lineage>
</organism>
<gene>
    <name evidence="12" type="primary">psd</name>
    <name evidence="13" type="ORF">CYL18_00580</name>
</gene>
<keyword evidence="14" id="KW-1185">Reference proteome</keyword>
<evidence type="ECO:0000256" key="5">
    <source>
        <dbReference type="ARBA" id="ARBA00023098"/>
    </source>
</evidence>
<evidence type="ECO:0000256" key="12">
    <source>
        <dbReference type="HAMAP-Rule" id="MF_00662"/>
    </source>
</evidence>
<protein>
    <recommendedName>
        <fullName evidence="12">Phosphatidylserine decarboxylase proenzyme</fullName>
        <ecNumber evidence="12">4.1.1.65</ecNumber>
    </recommendedName>
    <component>
        <recommendedName>
            <fullName evidence="12">Phosphatidylserine decarboxylase alpha chain</fullName>
        </recommendedName>
    </component>
    <component>
        <recommendedName>
            <fullName evidence="12">Phosphatidylserine decarboxylase beta chain</fullName>
        </recommendedName>
    </component>
</protein>
<evidence type="ECO:0000256" key="9">
    <source>
        <dbReference type="ARBA" id="ARBA00023239"/>
    </source>
</evidence>
<accession>A0A2S7N386</accession>
<keyword evidence="11 12" id="KW-0670">Pyruvate</keyword>
<evidence type="ECO:0000256" key="7">
    <source>
        <dbReference type="ARBA" id="ARBA00023145"/>
    </source>
</evidence>
<dbReference type="InterPro" id="IPR033177">
    <property type="entry name" value="PSD-B"/>
</dbReference>
<keyword evidence="2 12" id="KW-1003">Cell membrane</keyword>
<reference evidence="13 14" key="1">
    <citation type="submission" date="2017-12" db="EMBL/GenBank/DDBJ databases">
        <title>Taxonomic description and draft genome of Pradoshia cofamensis Gen. nov., sp. nov., a thermotolerant bacillale isolated from anterior gut of earthworm Eisenia fetida.</title>
        <authorList>
            <person name="Saha T."/>
            <person name="Chakraborty R."/>
        </authorList>
    </citation>
    <scope>NUCLEOTIDE SEQUENCE [LARGE SCALE GENOMIC DNA]</scope>
    <source>
        <strain evidence="13 14">EAG3</strain>
    </source>
</reference>
<comment type="PTM">
    <text evidence="12">Is synthesized initially as an inactive proenzyme. Formation of the active enzyme involves a self-maturation process in which the active site pyruvoyl group is generated from an internal serine residue via an autocatalytic post-translational modification. Two non-identical subunits are generated from the proenzyme in this reaction, and the pyruvate is formed at the N-terminus of the alpha chain, which is derived from the carboxyl end of the proenzyme. The autoendoproteolytic cleavage occurs by a canonical serine protease mechanism, in which the side chain hydroxyl group of the serine supplies its oxygen atom to form the C-terminus of the beta chain, while the remainder of the serine residue undergoes an oxidative deamination to produce ammonia and the pyruvoyl prosthetic group on the alpha chain. During this reaction, the Ser that is part of the protease active site of the proenzyme becomes the pyruvoyl prosthetic group, which constitutes an essential element of the active site of the mature decarboxylase.</text>
</comment>
<keyword evidence="3 12" id="KW-0444">Lipid biosynthesis</keyword>
<comment type="subcellular location">
    <subcellularLocation>
        <location evidence="12">Cell membrane</location>
        <topology evidence="12">Peripheral membrane protein</topology>
    </subcellularLocation>
</comment>
<evidence type="ECO:0000313" key="13">
    <source>
        <dbReference type="EMBL" id="PQD96430.1"/>
    </source>
</evidence>
<feature type="active site" description="Schiff-base intermediate with substrate; via pyruvic acid; for decarboxylase activity" evidence="12">
    <location>
        <position position="226"/>
    </location>
</feature>
<comment type="cofactor">
    <cofactor evidence="12">
        <name>pyruvate</name>
        <dbReference type="ChEBI" id="CHEBI:15361"/>
    </cofactor>
    <text evidence="12">Binds 1 pyruvoyl group covalently per subunit.</text>
</comment>
<dbReference type="GO" id="GO:0006646">
    <property type="term" value="P:phosphatidylethanolamine biosynthetic process"/>
    <property type="evidence" value="ECO:0007669"/>
    <property type="project" value="UniProtKB-UniRule"/>
</dbReference>
<keyword evidence="4 12" id="KW-0210">Decarboxylase</keyword>
<keyword evidence="8 12" id="KW-0594">Phospholipid biosynthesis</keyword>
<dbReference type="RefSeq" id="WP_104847529.1">
    <property type="nucleotide sequence ID" value="NZ_PKOZ01000001.1"/>
</dbReference>
<keyword evidence="6 12" id="KW-0472">Membrane</keyword>
<evidence type="ECO:0000256" key="3">
    <source>
        <dbReference type="ARBA" id="ARBA00022516"/>
    </source>
</evidence>
<dbReference type="PANTHER" id="PTHR10067:SF6">
    <property type="entry name" value="PHOSPHATIDYLSERINE DECARBOXYLASE PROENZYME, MITOCHONDRIAL"/>
    <property type="match status" value="1"/>
</dbReference>
<dbReference type="OrthoDB" id="9802030at2"/>
<dbReference type="GO" id="GO:0004609">
    <property type="term" value="F:phosphatidylserine decarboxylase activity"/>
    <property type="evidence" value="ECO:0007669"/>
    <property type="project" value="UniProtKB-UniRule"/>
</dbReference>
<dbReference type="InterPro" id="IPR033178">
    <property type="entry name" value="PSD_type1_pro"/>
</dbReference>
<keyword evidence="5 12" id="KW-0443">Lipid metabolism</keyword>
<keyword evidence="7 12" id="KW-0865">Zymogen</keyword>